<dbReference type="RefSeq" id="WP_060621577.1">
    <property type="nucleotide sequence ID" value="NZ_LCZJ02000012.1"/>
</dbReference>
<dbReference type="SMART" id="SM00420">
    <property type="entry name" value="HTH_DEOR"/>
    <property type="match status" value="1"/>
</dbReference>
<protein>
    <submittedName>
        <fullName evidence="5">Transcriptional regulator</fullName>
    </submittedName>
</protein>
<dbReference type="PANTHER" id="PTHR30363">
    <property type="entry name" value="HTH-TYPE TRANSCRIPTIONAL REGULATOR SRLR-RELATED"/>
    <property type="match status" value="1"/>
</dbReference>
<proteinExistence type="predicted"/>
<dbReference type="EMBL" id="LCZJ02000012">
    <property type="protein sequence ID" value="KTD88484.1"/>
    <property type="molecule type" value="Genomic_DNA"/>
</dbReference>
<dbReference type="OrthoDB" id="9797223at2"/>
<keyword evidence="6" id="KW-1185">Reference proteome</keyword>
<dbReference type="PRINTS" id="PR00037">
    <property type="entry name" value="HTHLACR"/>
</dbReference>
<dbReference type="Gene3D" id="1.10.10.10">
    <property type="entry name" value="Winged helix-like DNA-binding domain superfamily/Winged helix DNA-binding domain"/>
    <property type="match status" value="1"/>
</dbReference>
<evidence type="ECO:0000256" key="3">
    <source>
        <dbReference type="ARBA" id="ARBA00023163"/>
    </source>
</evidence>
<dbReference type="SMART" id="SM01134">
    <property type="entry name" value="DeoRC"/>
    <property type="match status" value="1"/>
</dbReference>
<name>A0A0W1B4J2_9BACL</name>
<organism evidence="5 6">
    <name type="scientific">Paenibacillus etheri</name>
    <dbReference type="NCBI Taxonomy" id="1306852"/>
    <lineage>
        <taxon>Bacteria</taxon>
        <taxon>Bacillati</taxon>
        <taxon>Bacillota</taxon>
        <taxon>Bacilli</taxon>
        <taxon>Bacillales</taxon>
        <taxon>Paenibacillaceae</taxon>
        <taxon>Paenibacillus</taxon>
    </lineage>
</organism>
<evidence type="ECO:0000256" key="1">
    <source>
        <dbReference type="ARBA" id="ARBA00023015"/>
    </source>
</evidence>
<dbReference type="Gene3D" id="3.40.50.1360">
    <property type="match status" value="1"/>
</dbReference>
<dbReference type="Proteomes" id="UP000054709">
    <property type="component" value="Unassembled WGS sequence"/>
</dbReference>
<dbReference type="InterPro" id="IPR036388">
    <property type="entry name" value="WH-like_DNA-bd_sf"/>
</dbReference>
<dbReference type="SUPFAM" id="SSF46785">
    <property type="entry name" value="Winged helix' DNA-binding domain"/>
    <property type="match status" value="1"/>
</dbReference>
<dbReference type="AlphaFoldDB" id="A0A0W1B4J2"/>
<reference evidence="5 6" key="1">
    <citation type="journal article" date="2015" name="Int. Biodeterior. Biodegradation">
        <title>Physiological and genetic screening methods for the isolation of methyl tert-butyl ether-degrading bacteria for bioremediation purposes.</title>
        <authorList>
            <person name="Guisado I.M."/>
            <person name="Purswani J."/>
            <person name="Gonzalez Lopez J."/>
            <person name="Pozo C."/>
        </authorList>
    </citation>
    <scope>NUCLEOTIDE SEQUENCE [LARGE SCALE GENOMIC DNA]</scope>
    <source>
        <strain evidence="5 6">SH7</strain>
    </source>
</reference>
<dbReference type="Pfam" id="PF08220">
    <property type="entry name" value="HTH_DeoR"/>
    <property type="match status" value="1"/>
</dbReference>
<sequence>MFPLERQKKIIEILMLKKVQKLPELAEELNISIDTLRRDINLLDKQGKIKKIYGGIKLVESEFAESPMDARMVGHLEEKKMIAQKCSEYINDGDCIYLDSGSTTYQIAKYIKNKKNLTVITNSIPVVNELMNSAVELIIIGGKVRLNEQSVIAYDYLFNFSELNILKAFICASGITLEKGISDYNLEEAQTRKKIIDLSKEVYVAADHTKFGKDVTIGIASLDKIGYIITDRNIDRSFLQKFKTKRTSLIIAE</sequence>
<dbReference type="PANTHER" id="PTHR30363:SF44">
    <property type="entry name" value="AGA OPERON TRANSCRIPTIONAL REPRESSOR-RELATED"/>
    <property type="match status" value="1"/>
</dbReference>
<accession>A0A0W1B4J2</accession>
<dbReference type="PROSITE" id="PS51000">
    <property type="entry name" value="HTH_DEOR_2"/>
    <property type="match status" value="1"/>
</dbReference>
<evidence type="ECO:0000313" key="6">
    <source>
        <dbReference type="Proteomes" id="UP000054709"/>
    </source>
</evidence>
<evidence type="ECO:0000259" key="4">
    <source>
        <dbReference type="PROSITE" id="PS51000"/>
    </source>
</evidence>
<dbReference type="GO" id="GO:0003700">
    <property type="term" value="F:DNA-binding transcription factor activity"/>
    <property type="evidence" value="ECO:0007669"/>
    <property type="project" value="InterPro"/>
</dbReference>
<dbReference type="InterPro" id="IPR036390">
    <property type="entry name" value="WH_DNA-bd_sf"/>
</dbReference>
<dbReference type="InterPro" id="IPR037171">
    <property type="entry name" value="NagB/RpiA_transferase-like"/>
</dbReference>
<dbReference type="PROSITE" id="PS00894">
    <property type="entry name" value="HTH_DEOR_1"/>
    <property type="match status" value="1"/>
</dbReference>
<evidence type="ECO:0000256" key="2">
    <source>
        <dbReference type="ARBA" id="ARBA00023125"/>
    </source>
</evidence>
<dbReference type="InterPro" id="IPR050313">
    <property type="entry name" value="Carb_Metab_HTH_regulators"/>
</dbReference>
<keyword evidence="2" id="KW-0238">DNA-binding</keyword>
<gene>
    <name evidence="5" type="ORF">UQ64_03950</name>
</gene>
<dbReference type="Pfam" id="PF00455">
    <property type="entry name" value="DeoRC"/>
    <property type="match status" value="1"/>
</dbReference>
<comment type="caution">
    <text evidence="5">The sequence shown here is derived from an EMBL/GenBank/DDBJ whole genome shotgun (WGS) entry which is preliminary data.</text>
</comment>
<evidence type="ECO:0000313" key="5">
    <source>
        <dbReference type="EMBL" id="KTD88484.1"/>
    </source>
</evidence>
<dbReference type="InterPro" id="IPR018356">
    <property type="entry name" value="Tscrpt_reg_HTH_DeoR_CS"/>
</dbReference>
<keyword evidence="3" id="KW-0804">Transcription</keyword>
<dbReference type="InterPro" id="IPR001034">
    <property type="entry name" value="DeoR_HTH"/>
</dbReference>
<dbReference type="InterPro" id="IPR014036">
    <property type="entry name" value="DeoR-like_C"/>
</dbReference>
<dbReference type="SUPFAM" id="SSF100950">
    <property type="entry name" value="NagB/RpiA/CoA transferase-like"/>
    <property type="match status" value="1"/>
</dbReference>
<dbReference type="GO" id="GO:0003677">
    <property type="term" value="F:DNA binding"/>
    <property type="evidence" value="ECO:0007669"/>
    <property type="project" value="UniProtKB-KW"/>
</dbReference>
<keyword evidence="1" id="KW-0805">Transcription regulation</keyword>
<feature type="domain" description="HTH deoR-type" evidence="4">
    <location>
        <begin position="3"/>
        <end position="58"/>
    </location>
</feature>